<dbReference type="GO" id="GO:0000155">
    <property type="term" value="F:phosphorelay sensor kinase activity"/>
    <property type="evidence" value="ECO:0007669"/>
    <property type="project" value="InterPro"/>
</dbReference>
<evidence type="ECO:0000259" key="13">
    <source>
        <dbReference type="PROSITE" id="PS50110"/>
    </source>
</evidence>
<dbReference type="SMART" id="SM00387">
    <property type="entry name" value="HATPase_c"/>
    <property type="match status" value="1"/>
</dbReference>
<dbReference type="Pfam" id="PF13188">
    <property type="entry name" value="PAS_8"/>
    <property type="match status" value="1"/>
</dbReference>
<reference evidence="14 15" key="1">
    <citation type="submission" date="2019-11" db="EMBL/GenBank/DDBJ databases">
        <title>Comparative genomics of hydrocarbon-degrading Desulfosarcina strains.</title>
        <authorList>
            <person name="Watanabe M."/>
            <person name="Kojima H."/>
            <person name="Fukui M."/>
        </authorList>
    </citation>
    <scope>NUCLEOTIDE SEQUENCE [LARGE SCALE GENOMIC DNA]</scope>
    <source>
        <strain evidence="14 15">28bB2T</strain>
    </source>
</reference>
<dbReference type="InterPro" id="IPR036890">
    <property type="entry name" value="HATPase_C_sf"/>
</dbReference>
<dbReference type="PROSITE" id="PS50109">
    <property type="entry name" value="HIS_KIN"/>
    <property type="match status" value="1"/>
</dbReference>
<keyword evidence="11" id="KW-0472">Membrane</keyword>
<feature type="transmembrane region" description="Helical" evidence="11">
    <location>
        <begin position="136"/>
        <end position="153"/>
    </location>
</feature>
<feature type="domain" description="Histidine kinase" evidence="12">
    <location>
        <begin position="406"/>
        <end position="633"/>
    </location>
</feature>
<evidence type="ECO:0000256" key="6">
    <source>
        <dbReference type="ARBA" id="ARBA00022777"/>
    </source>
</evidence>
<dbReference type="InterPro" id="IPR003661">
    <property type="entry name" value="HisK_dim/P_dom"/>
</dbReference>
<keyword evidence="11" id="KW-1133">Transmembrane helix</keyword>
<evidence type="ECO:0000259" key="12">
    <source>
        <dbReference type="PROSITE" id="PS50109"/>
    </source>
</evidence>
<dbReference type="Gene3D" id="3.40.50.2300">
    <property type="match status" value="1"/>
</dbReference>
<feature type="transmembrane region" description="Helical" evidence="11">
    <location>
        <begin position="160"/>
        <end position="179"/>
    </location>
</feature>
<dbReference type="Gene3D" id="3.30.450.20">
    <property type="entry name" value="PAS domain"/>
    <property type="match status" value="1"/>
</dbReference>
<dbReference type="InterPro" id="IPR005467">
    <property type="entry name" value="His_kinase_dom"/>
</dbReference>
<feature type="transmembrane region" description="Helical" evidence="11">
    <location>
        <begin position="112"/>
        <end position="130"/>
    </location>
</feature>
<dbReference type="Pfam" id="PF02518">
    <property type="entry name" value="HATPase_c"/>
    <property type="match status" value="1"/>
</dbReference>
<dbReference type="CDD" id="cd00156">
    <property type="entry name" value="REC"/>
    <property type="match status" value="1"/>
</dbReference>
<feature type="coiled-coil region" evidence="10">
    <location>
        <begin position="218"/>
        <end position="266"/>
    </location>
</feature>
<dbReference type="InterPro" id="IPR011006">
    <property type="entry name" value="CheY-like_superfamily"/>
</dbReference>
<dbReference type="KEGG" id="dov:DSCO28_66540"/>
<gene>
    <name evidence="14" type="ORF">DSCO28_66540</name>
</gene>
<dbReference type="Gene3D" id="1.10.287.130">
    <property type="match status" value="1"/>
</dbReference>
<proteinExistence type="predicted"/>
<dbReference type="CDD" id="cd00082">
    <property type="entry name" value="HisKA"/>
    <property type="match status" value="1"/>
</dbReference>
<evidence type="ECO:0000313" key="15">
    <source>
        <dbReference type="Proteomes" id="UP000425960"/>
    </source>
</evidence>
<evidence type="ECO:0000256" key="7">
    <source>
        <dbReference type="ARBA" id="ARBA00022840"/>
    </source>
</evidence>
<dbReference type="PANTHER" id="PTHR43065:SF46">
    <property type="entry name" value="C4-DICARBOXYLATE TRANSPORT SENSOR PROTEIN DCTB"/>
    <property type="match status" value="1"/>
</dbReference>
<dbReference type="EMBL" id="AP021876">
    <property type="protein sequence ID" value="BBO86088.1"/>
    <property type="molecule type" value="Genomic_DNA"/>
</dbReference>
<dbReference type="InterPro" id="IPR000014">
    <property type="entry name" value="PAS"/>
</dbReference>
<evidence type="ECO:0000256" key="8">
    <source>
        <dbReference type="ARBA" id="ARBA00023012"/>
    </source>
</evidence>
<evidence type="ECO:0000256" key="11">
    <source>
        <dbReference type="SAM" id="Phobius"/>
    </source>
</evidence>
<comment type="catalytic activity">
    <reaction evidence="1">
        <text>ATP + protein L-histidine = ADP + protein N-phospho-L-histidine.</text>
        <dbReference type="EC" id="2.7.13.3"/>
    </reaction>
</comment>
<protein>
    <recommendedName>
        <fullName evidence="2">histidine kinase</fullName>
        <ecNumber evidence="2">2.7.13.3</ecNumber>
    </recommendedName>
</protein>
<accession>A0A5K8A151</accession>
<feature type="domain" description="Response regulatory" evidence="13">
    <location>
        <begin position="654"/>
        <end position="769"/>
    </location>
</feature>
<evidence type="ECO:0000256" key="9">
    <source>
        <dbReference type="PROSITE-ProRule" id="PRU00169"/>
    </source>
</evidence>
<evidence type="ECO:0000256" key="3">
    <source>
        <dbReference type="ARBA" id="ARBA00022553"/>
    </source>
</evidence>
<dbReference type="SUPFAM" id="SSF55785">
    <property type="entry name" value="PYP-like sensor domain (PAS domain)"/>
    <property type="match status" value="1"/>
</dbReference>
<keyword evidence="3 9" id="KW-0597">Phosphoprotein</keyword>
<evidence type="ECO:0000313" key="14">
    <source>
        <dbReference type="EMBL" id="BBO86088.1"/>
    </source>
</evidence>
<evidence type="ECO:0000256" key="10">
    <source>
        <dbReference type="SAM" id="Coils"/>
    </source>
</evidence>
<dbReference type="SUPFAM" id="SSF55874">
    <property type="entry name" value="ATPase domain of HSP90 chaperone/DNA topoisomerase II/histidine kinase"/>
    <property type="match status" value="1"/>
</dbReference>
<evidence type="ECO:0000256" key="4">
    <source>
        <dbReference type="ARBA" id="ARBA00022679"/>
    </source>
</evidence>
<dbReference type="Gene3D" id="3.30.565.10">
    <property type="entry name" value="Histidine kinase-like ATPase, C-terminal domain"/>
    <property type="match status" value="1"/>
</dbReference>
<dbReference type="Proteomes" id="UP000425960">
    <property type="component" value="Chromosome"/>
</dbReference>
<dbReference type="InterPro" id="IPR036097">
    <property type="entry name" value="HisK_dim/P_sf"/>
</dbReference>
<dbReference type="InterPro" id="IPR004358">
    <property type="entry name" value="Sig_transdc_His_kin-like_C"/>
</dbReference>
<keyword evidence="8" id="KW-0902">Two-component regulatory system</keyword>
<evidence type="ECO:0000256" key="1">
    <source>
        <dbReference type="ARBA" id="ARBA00000085"/>
    </source>
</evidence>
<dbReference type="EC" id="2.7.13.3" evidence="2"/>
<dbReference type="InterPro" id="IPR035965">
    <property type="entry name" value="PAS-like_dom_sf"/>
</dbReference>
<dbReference type="SMART" id="SM00448">
    <property type="entry name" value="REC"/>
    <property type="match status" value="1"/>
</dbReference>
<dbReference type="SUPFAM" id="SSF47384">
    <property type="entry name" value="Homodimeric domain of signal transducing histidine kinase"/>
    <property type="match status" value="1"/>
</dbReference>
<keyword evidence="7" id="KW-0067">ATP-binding</keyword>
<name>A0A5K8A151_9BACT</name>
<dbReference type="PRINTS" id="PR00344">
    <property type="entry name" value="BCTRLSENSOR"/>
</dbReference>
<keyword evidence="6" id="KW-0418">Kinase</keyword>
<keyword evidence="11" id="KW-0812">Transmembrane</keyword>
<evidence type="ECO:0000256" key="5">
    <source>
        <dbReference type="ARBA" id="ARBA00022741"/>
    </source>
</evidence>
<evidence type="ECO:0000256" key="2">
    <source>
        <dbReference type="ARBA" id="ARBA00012438"/>
    </source>
</evidence>
<keyword evidence="5" id="KW-0547">Nucleotide-binding</keyword>
<feature type="modified residue" description="4-aspartylphosphate" evidence="9">
    <location>
        <position position="703"/>
    </location>
</feature>
<dbReference type="RefSeq" id="WP_155325505.1">
    <property type="nucleotide sequence ID" value="NZ_AP021876.1"/>
</dbReference>
<feature type="transmembrane region" description="Helical" evidence="11">
    <location>
        <begin position="56"/>
        <end position="74"/>
    </location>
</feature>
<sequence length="784" mass="88003">MNFTQNKVDVAIPYSRLRVSLNPVTLVFTGDHQPLEKPFRAAYFANSLDHVRRCKLYAILFFSIFGILDAYVFPDQKFELWFIRYLLVCPVFVAGLIFSYTRIYQRLWQPINALYIIVTGFGYVAMVVITPTPESFFYGVGTIFCVFFGYTFIHARFITASIAGLLVIAGYQAALTLLLDASAVVQLISGAHFFGINCLGMLICYSIETQQRKSFYLNYLLNKEKEKTEDINRNLEKRVEERTEALQQINQDLNREILERKQAEQRVRSSHEQLESIIDSIDANIFVTDIKTRGILLANRHMKQTFGEDIVGQPCYAVVQGRDQSCGRCKNQFLLNEDGNPTEHHSWEEKNPINGRWYIVYARAIVWEDGRLVQLQISTDVTAMKEMEARLQRASKMEAIGTLAGGVAHDLNNILSGLVGYPELLLMDMPKDSELYVIIDTIKKSGEKAAAIVQDLLTLARRGVAVTDVIQPNRIVRDYLGSPELARLKSVHPQVVICSALPTAVFNIVGSAVHLGKSIMNLVTNAAEAMPHGGEVSLSTENCYLDRPLHGFETVPEGEYVRLRVADTGIGISAQDLERIFEPFYTKKKMGRSGTGLGMAVVWGTVKDHGGYIDARSIEGQGTIFDLYFPITRKSLENEDTVVPIEQYMGNKEMVLVVDDIKEQRDLASFMLKRLNYRVATVASGADAIDYIRNQPVDILILDMIMDPDMDGLETYRQILRVVPGQKAIIASGFSESERVLEAQQLGAGPYIRKPYRMEQIGLALKEQLLSDPTGKLLDGSSSG</sequence>
<dbReference type="GO" id="GO:0005524">
    <property type="term" value="F:ATP binding"/>
    <property type="evidence" value="ECO:0007669"/>
    <property type="project" value="UniProtKB-KW"/>
</dbReference>
<dbReference type="PROSITE" id="PS50110">
    <property type="entry name" value="RESPONSE_REGULATORY"/>
    <property type="match status" value="1"/>
</dbReference>
<dbReference type="SMART" id="SM00388">
    <property type="entry name" value="HisKA"/>
    <property type="match status" value="1"/>
</dbReference>
<dbReference type="PANTHER" id="PTHR43065">
    <property type="entry name" value="SENSOR HISTIDINE KINASE"/>
    <property type="match status" value="1"/>
</dbReference>
<dbReference type="InterPro" id="IPR001789">
    <property type="entry name" value="Sig_transdc_resp-reg_receiver"/>
</dbReference>
<dbReference type="SUPFAM" id="SSF52172">
    <property type="entry name" value="CheY-like"/>
    <property type="match status" value="1"/>
</dbReference>
<feature type="transmembrane region" description="Helical" evidence="11">
    <location>
        <begin position="80"/>
        <end position="100"/>
    </location>
</feature>
<keyword evidence="4" id="KW-0808">Transferase</keyword>
<keyword evidence="10" id="KW-0175">Coiled coil</keyword>
<dbReference type="Pfam" id="PF00072">
    <property type="entry name" value="Response_reg"/>
    <property type="match status" value="1"/>
</dbReference>
<organism evidence="14 15">
    <name type="scientific">Desulfosarcina ovata subsp. sediminis</name>
    <dbReference type="NCBI Taxonomy" id="885957"/>
    <lineage>
        <taxon>Bacteria</taxon>
        <taxon>Pseudomonadati</taxon>
        <taxon>Thermodesulfobacteriota</taxon>
        <taxon>Desulfobacteria</taxon>
        <taxon>Desulfobacterales</taxon>
        <taxon>Desulfosarcinaceae</taxon>
        <taxon>Desulfosarcina</taxon>
    </lineage>
</organism>
<dbReference type="Pfam" id="PF00512">
    <property type="entry name" value="HisKA"/>
    <property type="match status" value="1"/>
</dbReference>
<dbReference type="AlphaFoldDB" id="A0A5K8A151"/>
<dbReference type="InterPro" id="IPR003594">
    <property type="entry name" value="HATPase_dom"/>
</dbReference>